<keyword evidence="2" id="KW-1185">Reference proteome</keyword>
<organism evidence="1 2">
    <name type="scientific">Sphingopyxis flava</name>
    <dbReference type="NCBI Taxonomy" id="1507287"/>
    <lineage>
        <taxon>Bacteria</taxon>
        <taxon>Pseudomonadati</taxon>
        <taxon>Pseudomonadota</taxon>
        <taxon>Alphaproteobacteria</taxon>
        <taxon>Sphingomonadales</taxon>
        <taxon>Sphingomonadaceae</taxon>
        <taxon>Sphingopyxis</taxon>
    </lineage>
</organism>
<dbReference type="EMBL" id="FUYP01000018">
    <property type="protein sequence ID" value="SKB77568.1"/>
    <property type="molecule type" value="Genomic_DNA"/>
</dbReference>
<dbReference type="AlphaFoldDB" id="A0A1T5E0N5"/>
<evidence type="ECO:0000313" key="1">
    <source>
        <dbReference type="EMBL" id="SKB77568.1"/>
    </source>
</evidence>
<sequence>MTDVYILAIDLAKRSFQICATAPGGAVLFNRAVSRAKLETVLREQAPCIVAMEACATSHFWGRFAQSAGHEFA</sequence>
<protein>
    <recommendedName>
        <fullName evidence="3">Transposase</fullName>
    </recommendedName>
</protein>
<proteinExistence type="predicted"/>
<reference evidence="2" key="1">
    <citation type="submission" date="2017-02" db="EMBL/GenBank/DDBJ databases">
        <authorList>
            <person name="Varghese N."/>
            <person name="Submissions S."/>
        </authorList>
    </citation>
    <scope>NUCLEOTIDE SEQUENCE [LARGE SCALE GENOMIC DNA]</scope>
    <source>
        <strain evidence="2">R11H</strain>
    </source>
</reference>
<dbReference type="Proteomes" id="UP000190044">
    <property type="component" value="Unassembled WGS sequence"/>
</dbReference>
<name>A0A1T5E0N5_9SPHN</name>
<gene>
    <name evidence="1" type="ORF">SAMN06295937_10181</name>
</gene>
<accession>A0A1T5E0N5</accession>
<evidence type="ECO:0000313" key="2">
    <source>
        <dbReference type="Proteomes" id="UP000190044"/>
    </source>
</evidence>
<evidence type="ECO:0008006" key="3">
    <source>
        <dbReference type="Google" id="ProtNLM"/>
    </source>
</evidence>